<dbReference type="EMBL" id="VLPK01000002">
    <property type="protein sequence ID" value="TSJ40901.1"/>
    <property type="molecule type" value="Genomic_DNA"/>
</dbReference>
<dbReference type="AlphaFoldDB" id="A0A556MLV2"/>
<dbReference type="OrthoDB" id="918082at2"/>
<dbReference type="Proteomes" id="UP000318733">
    <property type="component" value="Unassembled WGS sequence"/>
</dbReference>
<reference evidence="2 3" key="1">
    <citation type="submission" date="2019-07" db="EMBL/GenBank/DDBJ databases">
        <authorList>
            <person name="Huq M.A."/>
        </authorList>
    </citation>
    <scope>NUCLEOTIDE SEQUENCE [LARGE SCALE GENOMIC DNA]</scope>
    <source>
        <strain evidence="2 3">MAH-19</strain>
    </source>
</reference>
<evidence type="ECO:0000313" key="2">
    <source>
        <dbReference type="EMBL" id="TSJ40901.1"/>
    </source>
</evidence>
<feature type="chain" id="PRO_5022116344" description="DUF5723 domain-containing protein" evidence="1">
    <location>
        <begin position="21"/>
        <end position="362"/>
    </location>
</feature>
<evidence type="ECO:0008006" key="4">
    <source>
        <dbReference type="Google" id="ProtNLM"/>
    </source>
</evidence>
<name>A0A556MLV2_9SPHI</name>
<accession>A0A556MLV2</accession>
<sequence length="362" mass="39659">MKKYFLLMVLIAIVSVEVRAQDSVKFKAGWGNLDYSIPESPAFKILGTDPDNILKPSSVRSVALSIGNYFVTNGAAIPKSLAVEISPLLLNGNASLNDYNKNKFLYRARLSFGTSMGDKGSYSTAEGIRFTIIDKTDLRTNTAYLKDILASLGAAVNAEDKAIPAYIKQNNLNISQIAFREQLAKDTVLYNKLLAFETQFIPDDIVKPADMEKLRNKYRESLWNAPTWEAGLATLQTSKDSLLKNLKTSQVGLWTSAGLPVGKKGQVLIGAKFAMADSVGWQKKYSAGARYYYGSNSVKGFAQVQFDRRNNANSTTASVGCDFNIANGIWGQAVFNFIDLNGTISYQPGFNIGFGTGEKKHS</sequence>
<comment type="caution">
    <text evidence="2">The sequence shown here is derived from an EMBL/GenBank/DDBJ whole genome shotgun (WGS) entry which is preliminary data.</text>
</comment>
<organism evidence="2 3">
    <name type="scientific">Mucilaginibacter corticis</name>
    <dbReference type="NCBI Taxonomy" id="2597670"/>
    <lineage>
        <taxon>Bacteria</taxon>
        <taxon>Pseudomonadati</taxon>
        <taxon>Bacteroidota</taxon>
        <taxon>Sphingobacteriia</taxon>
        <taxon>Sphingobacteriales</taxon>
        <taxon>Sphingobacteriaceae</taxon>
        <taxon>Mucilaginibacter</taxon>
    </lineage>
</organism>
<protein>
    <recommendedName>
        <fullName evidence="4">DUF5723 domain-containing protein</fullName>
    </recommendedName>
</protein>
<dbReference type="RefSeq" id="WP_144248939.1">
    <property type="nucleotide sequence ID" value="NZ_VLPK01000002.1"/>
</dbReference>
<evidence type="ECO:0000256" key="1">
    <source>
        <dbReference type="SAM" id="SignalP"/>
    </source>
</evidence>
<proteinExistence type="predicted"/>
<gene>
    <name evidence="2" type="ORF">FO440_14275</name>
</gene>
<keyword evidence="3" id="KW-1185">Reference proteome</keyword>
<evidence type="ECO:0000313" key="3">
    <source>
        <dbReference type="Proteomes" id="UP000318733"/>
    </source>
</evidence>
<feature type="signal peptide" evidence="1">
    <location>
        <begin position="1"/>
        <end position="20"/>
    </location>
</feature>
<keyword evidence="1" id="KW-0732">Signal</keyword>